<evidence type="ECO:0000313" key="1">
    <source>
        <dbReference type="EMBL" id="GIY56400.1"/>
    </source>
</evidence>
<comment type="caution">
    <text evidence="1">The sequence shown here is derived from an EMBL/GenBank/DDBJ whole genome shotgun (WGS) entry which is preliminary data.</text>
</comment>
<sequence>MAVTSTEFIHGRVRNGSRWISGNPGPSSLSARGEGGVELEGIEGEKGNPRILNPHPTPDPRSQKGFFFFPLPCTPARIEPSRGVPCKARKFFVRMGMATHYRVLPSSSGFVLEELAKRHLHGKVAMFVIVWGTRLHGGKGDVPQFLVCGRASSVPQVLETPRVGGRSKLFLQTDAVYFQSIEEHPKREMENRTRLFSQPIRERSRGVAGLGIRMGGY</sequence>
<keyword evidence="2" id="KW-1185">Reference proteome</keyword>
<dbReference type="Proteomes" id="UP001054837">
    <property type="component" value="Unassembled WGS sequence"/>
</dbReference>
<name>A0AAV4UFR5_9ARAC</name>
<gene>
    <name evidence="1" type="ORF">CDAR_62501</name>
</gene>
<accession>A0AAV4UFR5</accession>
<dbReference type="AlphaFoldDB" id="A0AAV4UFR5"/>
<reference evidence="1 2" key="1">
    <citation type="submission" date="2021-06" db="EMBL/GenBank/DDBJ databases">
        <title>Caerostris darwini draft genome.</title>
        <authorList>
            <person name="Kono N."/>
            <person name="Arakawa K."/>
        </authorList>
    </citation>
    <scope>NUCLEOTIDE SEQUENCE [LARGE SCALE GENOMIC DNA]</scope>
</reference>
<dbReference type="EMBL" id="BPLQ01011198">
    <property type="protein sequence ID" value="GIY56400.1"/>
    <property type="molecule type" value="Genomic_DNA"/>
</dbReference>
<protein>
    <submittedName>
        <fullName evidence="1">Uncharacterized protein</fullName>
    </submittedName>
</protein>
<organism evidence="1 2">
    <name type="scientific">Caerostris darwini</name>
    <dbReference type="NCBI Taxonomy" id="1538125"/>
    <lineage>
        <taxon>Eukaryota</taxon>
        <taxon>Metazoa</taxon>
        <taxon>Ecdysozoa</taxon>
        <taxon>Arthropoda</taxon>
        <taxon>Chelicerata</taxon>
        <taxon>Arachnida</taxon>
        <taxon>Araneae</taxon>
        <taxon>Araneomorphae</taxon>
        <taxon>Entelegynae</taxon>
        <taxon>Araneoidea</taxon>
        <taxon>Araneidae</taxon>
        <taxon>Caerostris</taxon>
    </lineage>
</organism>
<evidence type="ECO:0000313" key="2">
    <source>
        <dbReference type="Proteomes" id="UP001054837"/>
    </source>
</evidence>
<proteinExistence type="predicted"/>